<dbReference type="InterPro" id="IPR011856">
    <property type="entry name" value="tRNA_endonuc-like_dom_sf"/>
</dbReference>
<evidence type="ECO:0000259" key="1">
    <source>
        <dbReference type="Pfam" id="PF14088"/>
    </source>
</evidence>
<evidence type="ECO:0000313" key="3">
    <source>
        <dbReference type="Proteomes" id="UP000186040"/>
    </source>
</evidence>
<name>A0A1Q9LPG7_9PSEU</name>
<organism evidence="2 3">
    <name type="scientific">Actinokineospora bangkokensis</name>
    <dbReference type="NCBI Taxonomy" id="1193682"/>
    <lineage>
        <taxon>Bacteria</taxon>
        <taxon>Bacillati</taxon>
        <taxon>Actinomycetota</taxon>
        <taxon>Actinomycetes</taxon>
        <taxon>Pseudonocardiales</taxon>
        <taxon>Pseudonocardiaceae</taxon>
        <taxon>Actinokineospora</taxon>
    </lineage>
</organism>
<evidence type="ECO:0000313" key="2">
    <source>
        <dbReference type="EMBL" id="OLR93889.1"/>
    </source>
</evidence>
<dbReference type="InterPro" id="IPR025364">
    <property type="entry name" value="DUF4268"/>
</dbReference>
<protein>
    <recommendedName>
        <fullName evidence="1">DUF4268 domain-containing protein</fullName>
    </recommendedName>
</protein>
<dbReference type="Gene3D" id="3.40.1350.10">
    <property type="match status" value="1"/>
</dbReference>
<accession>A0A1Q9LPG7</accession>
<comment type="caution">
    <text evidence="2">The sequence shown here is derived from an EMBL/GenBank/DDBJ whole genome shotgun (WGS) entry which is preliminary data.</text>
</comment>
<dbReference type="AlphaFoldDB" id="A0A1Q9LPG7"/>
<keyword evidence="3" id="KW-1185">Reference proteome</keyword>
<proteinExistence type="predicted"/>
<gene>
    <name evidence="2" type="ORF">BJP25_14955</name>
</gene>
<dbReference type="GO" id="GO:0003676">
    <property type="term" value="F:nucleic acid binding"/>
    <property type="evidence" value="ECO:0007669"/>
    <property type="project" value="InterPro"/>
</dbReference>
<reference evidence="2 3" key="1">
    <citation type="submission" date="2016-10" db="EMBL/GenBank/DDBJ databases">
        <title>The Draft Genome Sequence of Actinokineospora bangkokensis 44EHWT reveals the biosynthetic pathway of antifungal compounds Thailandins with unusual extender unit butylmalonyl-CoA.</title>
        <authorList>
            <person name="Greule A."/>
            <person name="Intra B."/>
            <person name="Flemming S."/>
            <person name="Rommel M.G."/>
            <person name="Panbangred W."/>
            <person name="Bechthold A."/>
        </authorList>
    </citation>
    <scope>NUCLEOTIDE SEQUENCE [LARGE SCALE GENOMIC DNA]</scope>
    <source>
        <strain evidence="2 3">44EHW</strain>
    </source>
</reference>
<feature type="domain" description="DUF4268" evidence="1">
    <location>
        <begin position="194"/>
        <end position="308"/>
    </location>
</feature>
<dbReference type="STRING" id="1193682.BJP25_14955"/>
<dbReference type="Proteomes" id="UP000186040">
    <property type="component" value="Unassembled WGS sequence"/>
</dbReference>
<sequence length="329" mass="36306">MVSTDGYGLGRLERLGGVREVWPDEAVDFTPWLAENIDVLSDAIGLPLTVVAQEVAVGEFRLDIHAVDADGQAVVIENQLGPSDHSHLGQLLVYASGLEAATAVWITTRLREDHRSALTWLNERTDAGVRAFGVELSLARIGDSVPAPVLDVVVEPNEWARATKKTANAATSDLQQARMAFYDDVFGLVTTRYPAIQPPKTQPGNWISFASGPFGYYCLTFSRAGYRVEVFLDTQERRTTKALYDGLRARREEIEAAVGFALEWDRTDENRSSRIWASLPGFDLLQADEATRDEAVEWSAERAIGLHRHLDGTLREQAALLKRGVGLAE</sequence>
<dbReference type="EMBL" id="MKQR01000009">
    <property type="protein sequence ID" value="OLR93889.1"/>
    <property type="molecule type" value="Genomic_DNA"/>
</dbReference>
<dbReference type="Pfam" id="PF14088">
    <property type="entry name" value="DUF4268"/>
    <property type="match status" value="1"/>
</dbReference>